<proteinExistence type="predicted"/>
<dbReference type="AlphaFoldDB" id="A0A916JET0"/>
<gene>
    <name evidence="1" type="ORF">DYBT9275_04637</name>
</gene>
<keyword evidence="2" id="KW-1185">Reference proteome</keyword>
<sequence>MLVQNMVSRMEAIEKERVSPQKAVEVLRREGLEVTESQAKKILEFLEKLANIAVNQCLKDLKDDVL</sequence>
<accession>A0A916JET0</accession>
<evidence type="ECO:0000313" key="2">
    <source>
        <dbReference type="Proteomes" id="UP000680038"/>
    </source>
</evidence>
<organism evidence="1 2">
    <name type="scientific">Dyadobacter helix</name>
    <dbReference type="NCBI Taxonomy" id="2822344"/>
    <lineage>
        <taxon>Bacteria</taxon>
        <taxon>Pseudomonadati</taxon>
        <taxon>Bacteroidota</taxon>
        <taxon>Cytophagia</taxon>
        <taxon>Cytophagales</taxon>
        <taxon>Spirosomataceae</taxon>
        <taxon>Dyadobacter</taxon>
    </lineage>
</organism>
<protein>
    <submittedName>
        <fullName evidence="1">Uncharacterized protein</fullName>
    </submittedName>
</protein>
<evidence type="ECO:0000313" key="1">
    <source>
        <dbReference type="EMBL" id="CAG5010073.1"/>
    </source>
</evidence>
<dbReference type="EMBL" id="CAJRAF010000002">
    <property type="protein sequence ID" value="CAG5010073.1"/>
    <property type="molecule type" value="Genomic_DNA"/>
</dbReference>
<comment type="caution">
    <text evidence="1">The sequence shown here is derived from an EMBL/GenBank/DDBJ whole genome shotgun (WGS) entry which is preliminary data.</text>
</comment>
<name>A0A916JET0_9BACT</name>
<dbReference type="Proteomes" id="UP000680038">
    <property type="component" value="Unassembled WGS sequence"/>
</dbReference>
<reference evidence="1" key="1">
    <citation type="submission" date="2021-04" db="EMBL/GenBank/DDBJ databases">
        <authorList>
            <person name="Rodrigo-Torres L."/>
            <person name="Arahal R. D."/>
            <person name="Lucena T."/>
        </authorList>
    </citation>
    <scope>NUCLEOTIDE SEQUENCE</scope>
    <source>
        <strain evidence="1">CECT 9275</strain>
    </source>
</reference>